<accession>H0QTB9</accession>
<dbReference type="EMBL" id="BAEG01000110">
    <property type="protein sequence ID" value="GAB16070.1"/>
    <property type="molecule type" value="Genomic_DNA"/>
</dbReference>
<keyword evidence="9" id="KW-1185">Reference proteome</keyword>
<dbReference type="Gene3D" id="3.40.50.970">
    <property type="match status" value="2"/>
</dbReference>
<evidence type="ECO:0000259" key="5">
    <source>
        <dbReference type="Pfam" id="PF00205"/>
    </source>
</evidence>
<name>H0QTB9_ARTG1</name>
<dbReference type="InterPro" id="IPR029035">
    <property type="entry name" value="DHS-like_NAD/FAD-binding_dom"/>
</dbReference>
<feature type="domain" description="Thiamine pyrophosphate enzyme TPP-binding" evidence="6">
    <location>
        <begin position="393"/>
        <end position="541"/>
    </location>
</feature>
<dbReference type="CDD" id="cd07035">
    <property type="entry name" value="TPP_PYR_POX_like"/>
    <property type="match status" value="1"/>
</dbReference>
<dbReference type="InterPro" id="IPR029061">
    <property type="entry name" value="THDP-binding"/>
</dbReference>
<dbReference type="Gene3D" id="3.40.50.1220">
    <property type="entry name" value="TPP-binding domain"/>
    <property type="match status" value="1"/>
</dbReference>
<evidence type="ECO:0000256" key="3">
    <source>
        <dbReference type="ARBA" id="ARBA00023052"/>
    </source>
</evidence>
<evidence type="ECO:0000256" key="2">
    <source>
        <dbReference type="ARBA" id="ARBA00007812"/>
    </source>
</evidence>
<dbReference type="OrthoDB" id="4494979at2"/>
<feature type="domain" description="Thiamine pyrophosphate enzyme central" evidence="5">
    <location>
        <begin position="199"/>
        <end position="331"/>
    </location>
</feature>
<dbReference type="SUPFAM" id="SSF52518">
    <property type="entry name" value="Thiamin diphosphate-binding fold (THDP-binding)"/>
    <property type="match status" value="2"/>
</dbReference>
<dbReference type="InterPro" id="IPR011766">
    <property type="entry name" value="TPP_enzyme_TPP-bd"/>
</dbReference>
<reference evidence="8 9" key="1">
    <citation type="submission" date="2011-12" db="EMBL/GenBank/DDBJ databases">
        <title>Whole genome shotgun sequence of Arthrobacter globiformis NBRC 12137.</title>
        <authorList>
            <person name="Miyazawa S."/>
            <person name="Hosoyama A."/>
            <person name="Tsuchikane K."/>
            <person name="Katsumata H."/>
            <person name="Yamazaki S."/>
            <person name="Fujita N."/>
        </authorList>
    </citation>
    <scope>NUCLEOTIDE SEQUENCE [LARGE SCALE GENOMIC DNA]</scope>
    <source>
        <strain evidence="8 9">NBRC 12137</strain>
    </source>
</reference>
<dbReference type="Pfam" id="PF02776">
    <property type="entry name" value="TPP_enzyme_N"/>
    <property type="match status" value="1"/>
</dbReference>
<dbReference type="GO" id="GO:0000287">
    <property type="term" value="F:magnesium ion binding"/>
    <property type="evidence" value="ECO:0007669"/>
    <property type="project" value="InterPro"/>
</dbReference>
<dbReference type="Pfam" id="PF00205">
    <property type="entry name" value="TPP_enzyme_M"/>
    <property type="match status" value="1"/>
</dbReference>
<comment type="caution">
    <text evidence="8">The sequence shown here is derived from an EMBL/GenBank/DDBJ whole genome shotgun (WGS) entry which is preliminary data.</text>
</comment>
<dbReference type="CDD" id="cd02004">
    <property type="entry name" value="TPP_BZL_OCoD_HPCL"/>
    <property type="match status" value="1"/>
</dbReference>
<dbReference type="SUPFAM" id="SSF52467">
    <property type="entry name" value="DHS-like NAD/FAD-binding domain"/>
    <property type="match status" value="1"/>
</dbReference>
<dbReference type="FunFam" id="3.40.50.970:FF:000007">
    <property type="entry name" value="Acetolactate synthase"/>
    <property type="match status" value="1"/>
</dbReference>
<dbReference type="STRING" id="1077972.ARGLB_110_00310"/>
<sequence>MANQKQVEGGELVARTLRAAGVEQIFALHGGHLEGFYRACGAHDLKLVDFRHESSAGHAAEGYARVTGELGVCAITAGPGFANAVPAILNAYVDGSPTLFLIGAPPLREKETNELQGGFDQMAIAKPMAKWSVSITNVERIPDLLAAAIRHATTGRRGPVVVELPIDVLHMITTEDRVKKPTGLLVRPRPAAAPRELNEFKDLLLAAKRPAIIVGGDARFSNCEAALLEFADNSGIPVFSSKRGLGLLPSGHRSEGHEASNLAGLSANGSAGPDLVVLAGTRLGLFLGGSGFGVIPEDAKIVQIYSDAGEIGRIRDVDLAIAADVRTVFEGLNGTIAKDEYPVWDEWRSLAVSLQHHHAASYPETENERGIHPFHAAAALSEVAGPEAVYAIDGGEAGQWAAQQARTSGPGRVITTGYFGGLGVSPGYAIGAQIAAPERRVAVVTGDGSFGFHLQELDIMVNRNLPIVTLILNNEVWGMSIHGQQIMYGKDYSAISELPGRNYAAIARAFGCHAERVTSFDDLKPALERAFEAGIPAVVEVMTDPEVVSPGLINMLGTVEDESQQIMVPYYENIPR</sequence>
<dbReference type="PANTHER" id="PTHR18968">
    <property type="entry name" value="THIAMINE PYROPHOSPHATE ENZYMES"/>
    <property type="match status" value="1"/>
</dbReference>
<protein>
    <submittedName>
        <fullName evidence="8">Putative acetolactate synthase large subunit</fullName>
    </submittedName>
</protein>
<dbReference type="RefSeq" id="WP_003806000.1">
    <property type="nucleotide sequence ID" value="NZ_BAEG01000110.1"/>
</dbReference>
<evidence type="ECO:0000313" key="9">
    <source>
        <dbReference type="Proteomes" id="UP000003828"/>
    </source>
</evidence>
<gene>
    <name evidence="8" type="ORF">ARGLB_110_00310</name>
</gene>
<dbReference type="GO" id="GO:0005948">
    <property type="term" value="C:acetolactate synthase complex"/>
    <property type="evidence" value="ECO:0007669"/>
    <property type="project" value="TreeGrafter"/>
</dbReference>
<dbReference type="InterPro" id="IPR012001">
    <property type="entry name" value="Thiamin_PyroP_enz_TPP-bd_dom"/>
</dbReference>
<proteinExistence type="inferred from homology"/>
<dbReference type="eggNOG" id="COG0028">
    <property type="taxonomic scope" value="Bacteria"/>
</dbReference>
<dbReference type="GO" id="GO:0003984">
    <property type="term" value="F:acetolactate synthase activity"/>
    <property type="evidence" value="ECO:0007669"/>
    <property type="project" value="TreeGrafter"/>
</dbReference>
<dbReference type="GO" id="GO:0009097">
    <property type="term" value="P:isoleucine biosynthetic process"/>
    <property type="evidence" value="ECO:0007669"/>
    <property type="project" value="TreeGrafter"/>
</dbReference>
<dbReference type="Pfam" id="PF02775">
    <property type="entry name" value="TPP_enzyme_C"/>
    <property type="match status" value="1"/>
</dbReference>
<evidence type="ECO:0000256" key="1">
    <source>
        <dbReference type="ARBA" id="ARBA00001964"/>
    </source>
</evidence>
<evidence type="ECO:0000256" key="4">
    <source>
        <dbReference type="RuleBase" id="RU362132"/>
    </source>
</evidence>
<evidence type="ECO:0000313" key="8">
    <source>
        <dbReference type="EMBL" id="GAB16070.1"/>
    </source>
</evidence>
<evidence type="ECO:0000259" key="6">
    <source>
        <dbReference type="Pfam" id="PF02775"/>
    </source>
</evidence>
<dbReference type="InterPro" id="IPR045229">
    <property type="entry name" value="TPP_enz"/>
</dbReference>
<organism evidence="8 9">
    <name type="scientific">Arthrobacter globiformis (strain ATCC 8010 / DSM 20124 / JCM 1332 / NBRC 12137 / NCIMB 8907 / NRRL B-2979 / 168)</name>
    <dbReference type="NCBI Taxonomy" id="1077972"/>
    <lineage>
        <taxon>Bacteria</taxon>
        <taxon>Bacillati</taxon>
        <taxon>Actinomycetota</taxon>
        <taxon>Actinomycetes</taxon>
        <taxon>Micrococcales</taxon>
        <taxon>Micrococcaceae</taxon>
        <taxon>Arthrobacter</taxon>
    </lineage>
</organism>
<comment type="similarity">
    <text evidence="2 4">Belongs to the TPP enzyme family.</text>
</comment>
<dbReference type="InterPro" id="IPR012000">
    <property type="entry name" value="Thiamin_PyroP_enz_cen_dom"/>
</dbReference>
<dbReference type="GO" id="GO:0030976">
    <property type="term" value="F:thiamine pyrophosphate binding"/>
    <property type="evidence" value="ECO:0007669"/>
    <property type="project" value="InterPro"/>
</dbReference>
<dbReference type="GO" id="GO:0009099">
    <property type="term" value="P:L-valine biosynthetic process"/>
    <property type="evidence" value="ECO:0007669"/>
    <property type="project" value="TreeGrafter"/>
</dbReference>
<dbReference type="AlphaFoldDB" id="H0QTB9"/>
<dbReference type="Proteomes" id="UP000003828">
    <property type="component" value="Unassembled WGS sequence"/>
</dbReference>
<feature type="domain" description="Thiamine pyrophosphate enzyme N-terminal TPP-binding" evidence="7">
    <location>
        <begin position="8"/>
        <end position="124"/>
    </location>
</feature>
<dbReference type="GO" id="GO:0050660">
    <property type="term" value="F:flavin adenine dinucleotide binding"/>
    <property type="evidence" value="ECO:0007669"/>
    <property type="project" value="TreeGrafter"/>
</dbReference>
<keyword evidence="3 4" id="KW-0786">Thiamine pyrophosphate</keyword>
<dbReference type="PANTHER" id="PTHR18968:SF166">
    <property type="entry name" value="2-HYDROXYACYL-COA LYASE 2"/>
    <property type="match status" value="1"/>
</dbReference>
<comment type="cofactor">
    <cofactor evidence="1">
        <name>thiamine diphosphate</name>
        <dbReference type="ChEBI" id="CHEBI:58937"/>
    </cofactor>
</comment>
<evidence type="ECO:0000259" key="7">
    <source>
        <dbReference type="Pfam" id="PF02776"/>
    </source>
</evidence>